<dbReference type="AlphaFoldDB" id="A0A6N2L868"/>
<dbReference type="EMBL" id="CAADRP010001224">
    <property type="protein sequence ID" value="VFU37111.1"/>
    <property type="molecule type" value="Genomic_DNA"/>
</dbReference>
<organism evidence="2">
    <name type="scientific">Salix viminalis</name>
    <name type="common">Common osier</name>
    <name type="synonym">Basket willow</name>
    <dbReference type="NCBI Taxonomy" id="40686"/>
    <lineage>
        <taxon>Eukaryota</taxon>
        <taxon>Viridiplantae</taxon>
        <taxon>Streptophyta</taxon>
        <taxon>Embryophyta</taxon>
        <taxon>Tracheophyta</taxon>
        <taxon>Spermatophyta</taxon>
        <taxon>Magnoliopsida</taxon>
        <taxon>eudicotyledons</taxon>
        <taxon>Gunneridae</taxon>
        <taxon>Pentapetalae</taxon>
        <taxon>rosids</taxon>
        <taxon>fabids</taxon>
        <taxon>Malpighiales</taxon>
        <taxon>Salicaceae</taxon>
        <taxon>Saliceae</taxon>
        <taxon>Salix</taxon>
    </lineage>
</organism>
<sequence>MNTTPPPLPDLILSLEQATLMAKQLPSTTDSIHLLQIYSSLHKAHHHLSSFLSQNHQLPSLPLQPPPQENSLSSATGVYENGEEHMQVGDDDEENSSKVVSIERVEEMMRDCFIKNKRPKRPLSPSAVAVAEERRLHDDGSGGGIMGFDPRETKLRALDLIYQFHG</sequence>
<reference evidence="2" key="1">
    <citation type="submission" date="2019-03" db="EMBL/GenBank/DDBJ databases">
        <authorList>
            <person name="Mank J."/>
            <person name="Almeida P."/>
        </authorList>
    </citation>
    <scope>NUCLEOTIDE SEQUENCE</scope>
    <source>
        <strain evidence="2">78183</strain>
    </source>
</reference>
<gene>
    <name evidence="2" type="ORF">SVIM_LOCUS193341</name>
</gene>
<accession>A0A6N2L868</accession>
<dbReference type="PANTHER" id="PTHR37697">
    <property type="entry name" value="AP2-LIKE ETHYLENE-RESPONSIVE TRANSCRIPTION FACTOR SNZ"/>
    <property type="match status" value="1"/>
</dbReference>
<protein>
    <submittedName>
        <fullName evidence="2">Uncharacterized protein</fullName>
    </submittedName>
</protein>
<evidence type="ECO:0000313" key="2">
    <source>
        <dbReference type="EMBL" id="VFU37111.1"/>
    </source>
</evidence>
<evidence type="ECO:0000256" key="1">
    <source>
        <dbReference type="SAM" id="MobiDB-lite"/>
    </source>
</evidence>
<dbReference type="PANTHER" id="PTHR37697:SF2">
    <property type="entry name" value="AP2-LIKE ETHYLENE-RESPONSIVE TRANSCRIPTION FACTOR SNZ"/>
    <property type="match status" value="1"/>
</dbReference>
<feature type="region of interest" description="Disordered" evidence="1">
    <location>
        <begin position="57"/>
        <end position="97"/>
    </location>
</feature>
<proteinExistence type="predicted"/>
<name>A0A6N2L868_SALVM</name>